<sequence>MSCGERCNALKLSLLSVMCGASLFVASPFATLWSVCHAMQTRDSATLSHEINWRALNGSIKQQALGSILRPARDELPDFGSSFARTAVSNAVDVAVTPVNLPAIVDQTMPDIGPDTTDDGAVASADRFALLRHAHAHFLSPSTFEADIRLPGHLHETPLRITMKIQSWHWKVTDVAFPRAVEPAPASTPLMEASAAPSHA</sequence>
<dbReference type="Pfam" id="PF11159">
    <property type="entry name" value="DUF2939"/>
    <property type="match status" value="1"/>
</dbReference>
<organism evidence="2 3">
    <name type="scientific">Ameyamaea chiangmaiensis</name>
    <dbReference type="NCBI Taxonomy" id="442969"/>
    <lineage>
        <taxon>Bacteria</taxon>
        <taxon>Pseudomonadati</taxon>
        <taxon>Pseudomonadota</taxon>
        <taxon>Alphaproteobacteria</taxon>
        <taxon>Acetobacterales</taxon>
        <taxon>Acetobacteraceae</taxon>
        <taxon>Ameyamaea</taxon>
    </lineage>
</organism>
<dbReference type="EMBL" id="JABXXR010000107">
    <property type="protein sequence ID" value="NVN41277.1"/>
    <property type="molecule type" value="Genomic_DNA"/>
</dbReference>
<feature type="transmembrane region" description="Helical" evidence="1">
    <location>
        <begin position="12"/>
        <end position="35"/>
    </location>
</feature>
<dbReference type="Proteomes" id="UP000585665">
    <property type="component" value="Unassembled WGS sequence"/>
</dbReference>
<dbReference type="AlphaFoldDB" id="A0A850P9N3"/>
<keyword evidence="1" id="KW-1133">Transmembrane helix</keyword>
<keyword evidence="1" id="KW-0472">Membrane</keyword>
<keyword evidence="3" id="KW-1185">Reference proteome</keyword>
<dbReference type="InterPro" id="IPR021330">
    <property type="entry name" value="DUF2939"/>
</dbReference>
<dbReference type="RefSeq" id="WP_176614185.1">
    <property type="nucleotide sequence ID" value="NZ_JABXXR010000107.1"/>
</dbReference>
<gene>
    <name evidence="2" type="ORF">HUK82_11985</name>
</gene>
<proteinExistence type="predicted"/>
<evidence type="ECO:0000313" key="2">
    <source>
        <dbReference type="EMBL" id="NVN41277.1"/>
    </source>
</evidence>
<evidence type="ECO:0000313" key="3">
    <source>
        <dbReference type="Proteomes" id="UP000585665"/>
    </source>
</evidence>
<comment type="caution">
    <text evidence="2">The sequence shown here is derived from an EMBL/GenBank/DDBJ whole genome shotgun (WGS) entry which is preliminary data.</text>
</comment>
<name>A0A850P9N3_9PROT</name>
<protein>
    <submittedName>
        <fullName evidence="2">DUF2939 domain-containing protein</fullName>
    </submittedName>
</protein>
<reference evidence="2 3" key="1">
    <citation type="submission" date="2020-06" db="EMBL/GenBank/DDBJ databases">
        <title>Description of novel acetic acid bacteria.</title>
        <authorList>
            <person name="Sombolestani A."/>
        </authorList>
    </citation>
    <scope>NUCLEOTIDE SEQUENCE [LARGE SCALE GENOMIC DNA]</scope>
    <source>
        <strain evidence="2 3">LMG 27010</strain>
    </source>
</reference>
<keyword evidence="1" id="KW-0812">Transmembrane</keyword>
<evidence type="ECO:0000256" key="1">
    <source>
        <dbReference type="SAM" id="Phobius"/>
    </source>
</evidence>
<accession>A0A850P9N3</accession>